<evidence type="ECO:0000256" key="1">
    <source>
        <dbReference type="ARBA" id="ARBA00001928"/>
    </source>
</evidence>
<keyword evidence="3 11" id="KW-0808">Transferase</keyword>
<protein>
    <recommendedName>
        <fullName evidence="14">PABS domain-containing protein</fullName>
    </recommendedName>
</protein>
<dbReference type="AlphaFoldDB" id="A0ABD3QMY0"/>
<keyword evidence="13" id="KW-0472">Membrane</keyword>
<feature type="active site" description="Proton acceptor" evidence="11">
    <location>
        <position position="560"/>
    </location>
</feature>
<dbReference type="InterPro" id="IPR016067">
    <property type="entry name" value="S-AdoMet_deCO2ase_core"/>
</dbReference>
<keyword evidence="13" id="KW-1133">Transmembrane helix</keyword>
<dbReference type="GO" id="GO:0016740">
    <property type="term" value="F:transferase activity"/>
    <property type="evidence" value="ECO:0007669"/>
    <property type="project" value="UniProtKB-UniRule"/>
</dbReference>
<evidence type="ECO:0000313" key="15">
    <source>
        <dbReference type="EMBL" id="KAL3801789.1"/>
    </source>
</evidence>
<dbReference type="PANTHER" id="PTHR11558:SF11">
    <property type="entry name" value="SPERMIDINE SYNTHASE"/>
    <property type="match status" value="1"/>
</dbReference>
<evidence type="ECO:0000256" key="9">
    <source>
        <dbReference type="ARBA" id="ARBA00023270"/>
    </source>
</evidence>
<keyword evidence="16" id="KW-1185">Reference proteome</keyword>
<reference evidence="15 16" key="1">
    <citation type="journal article" date="2020" name="G3 (Bethesda)">
        <title>Improved Reference Genome for Cyclotella cryptica CCMP332, a Model for Cell Wall Morphogenesis, Salinity Adaptation, and Lipid Production in Diatoms (Bacillariophyta).</title>
        <authorList>
            <person name="Roberts W.R."/>
            <person name="Downey K.M."/>
            <person name="Ruck E.C."/>
            <person name="Traller J.C."/>
            <person name="Alverson A.J."/>
        </authorList>
    </citation>
    <scope>NUCLEOTIDE SEQUENCE [LARGE SCALE GENOMIC DNA]</scope>
    <source>
        <strain evidence="15 16">CCMP332</strain>
    </source>
</reference>
<dbReference type="PROSITE" id="PS01330">
    <property type="entry name" value="PABS_1"/>
    <property type="match status" value="1"/>
</dbReference>
<keyword evidence="10" id="KW-0670">Pyruvate</keyword>
<keyword evidence="6 11" id="KW-0620">Polyamine biosynthesis</keyword>
<dbReference type="Gene3D" id="3.40.50.150">
    <property type="entry name" value="Vaccinia Virus protein VP39"/>
    <property type="match status" value="1"/>
</dbReference>
<dbReference type="SUPFAM" id="SSF53335">
    <property type="entry name" value="S-adenosyl-L-methionine-dependent methyltransferases"/>
    <property type="match status" value="1"/>
</dbReference>
<comment type="caution">
    <text evidence="15">The sequence shown here is derived from an EMBL/GenBank/DDBJ whole genome shotgun (WGS) entry which is preliminary data.</text>
</comment>
<comment type="similarity">
    <text evidence="2">Belongs to the spermidine/spermine synthase family.</text>
</comment>
<keyword evidence="5" id="KW-0068">Autocatalytic cleavage</keyword>
<dbReference type="Gene3D" id="3.60.90.10">
    <property type="entry name" value="S-adenosylmethionine decarboxylase"/>
    <property type="match status" value="1"/>
</dbReference>
<dbReference type="CDD" id="cd02440">
    <property type="entry name" value="AdoMet_MTases"/>
    <property type="match status" value="1"/>
</dbReference>
<keyword evidence="7" id="KW-0865">Zymogen</keyword>
<dbReference type="FunFam" id="3.60.90.10:FF:000025">
    <property type="entry name" value="Uncharacterized protein"/>
    <property type="match status" value="1"/>
</dbReference>
<dbReference type="PROSITE" id="PS51006">
    <property type="entry name" value="PABS_2"/>
    <property type="match status" value="1"/>
</dbReference>
<gene>
    <name evidence="15" type="ORF">HJC23_001185</name>
</gene>
<evidence type="ECO:0000256" key="11">
    <source>
        <dbReference type="PROSITE-ProRule" id="PRU00354"/>
    </source>
</evidence>
<evidence type="ECO:0000256" key="6">
    <source>
        <dbReference type="ARBA" id="ARBA00023115"/>
    </source>
</evidence>
<dbReference type="PANTHER" id="PTHR11558">
    <property type="entry name" value="SPERMIDINE/SPERMINE SYNTHASE"/>
    <property type="match status" value="1"/>
</dbReference>
<dbReference type="EMBL" id="JABMIG020000024">
    <property type="protein sequence ID" value="KAL3801789.1"/>
    <property type="molecule type" value="Genomic_DNA"/>
</dbReference>
<feature type="compositionally biased region" description="Polar residues" evidence="12">
    <location>
        <begin position="1"/>
        <end position="11"/>
    </location>
</feature>
<dbReference type="InterPro" id="IPR030373">
    <property type="entry name" value="PABS_CS"/>
</dbReference>
<dbReference type="GO" id="GO:0016831">
    <property type="term" value="F:carboxy-lyase activity"/>
    <property type="evidence" value="ECO:0007669"/>
    <property type="project" value="UniProtKB-KW"/>
</dbReference>
<evidence type="ECO:0000256" key="10">
    <source>
        <dbReference type="ARBA" id="ARBA00023317"/>
    </source>
</evidence>
<evidence type="ECO:0000313" key="16">
    <source>
        <dbReference type="Proteomes" id="UP001516023"/>
    </source>
</evidence>
<keyword evidence="8" id="KW-0456">Lyase</keyword>
<feature type="region of interest" description="Disordered" evidence="12">
    <location>
        <begin position="1"/>
        <end position="23"/>
    </location>
</feature>
<dbReference type="InterPro" id="IPR029063">
    <property type="entry name" value="SAM-dependent_MTases_sf"/>
</dbReference>
<keyword evidence="4" id="KW-0210">Decarboxylase</keyword>
<dbReference type="SUPFAM" id="SSF56276">
    <property type="entry name" value="S-adenosylmethionine decarboxylase"/>
    <property type="match status" value="1"/>
</dbReference>
<evidence type="ECO:0000256" key="8">
    <source>
        <dbReference type="ARBA" id="ARBA00023239"/>
    </source>
</evidence>
<proteinExistence type="inferred from homology"/>
<feature type="domain" description="PABS" evidence="14">
    <location>
        <begin position="375"/>
        <end position="653"/>
    </location>
</feature>
<keyword evidence="13" id="KW-0812">Transmembrane</keyword>
<dbReference type="InterPro" id="IPR003826">
    <property type="entry name" value="AdoMetDC_fam_prok"/>
</dbReference>
<organism evidence="15 16">
    <name type="scientific">Cyclotella cryptica</name>
    <dbReference type="NCBI Taxonomy" id="29204"/>
    <lineage>
        <taxon>Eukaryota</taxon>
        <taxon>Sar</taxon>
        <taxon>Stramenopiles</taxon>
        <taxon>Ochrophyta</taxon>
        <taxon>Bacillariophyta</taxon>
        <taxon>Coscinodiscophyceae</taxon>
        <taxon>Thalassiosirophycidae</taxon>
        <taxon>Stephanodiscales</taxon>
        <taxon>Stephanodiscaceae</taxon>
        <taxon>Cyclotella</taxon>
    </lineage>
</organism>
<evidence type="ECO:0000259" key="14">
    <source>
        <dbReference type="PROSITE" id="PS51006"/>
    </source>
</evidence>
<evidence type="ECO:0000256" key="4">
    <source>
        <dbReference type="ARBA" id="ARBA00022793"/>
    </source>
</evidence>
<keyword evidence="9" id="KW-0704">Schiff base</keyword>
<evidence type="ECO:0000256" key="7">
    <source>
        <dbReference type="ARBA" id="ARBA00023145"/>
    </source>
</evidence>
<dbReference type="Proteomes" id="UP001516023">
    <property type="component" value="Unassembled WGS sequence"/>
</dbReference>
<dbReference type="Pfam" id="PF02675">
    <property type="entry name" value="AdoMet_dc"/>
    <property type="match status" value="1"/>
</dbReference>
<evidence type="ECO:0000256" key="12">
    <source>
        <dbReference type="SAM" id="MobiDB-lite"/>
    </source>
</evidence>
<name>A0ABD3QMY0_9STRA</name>
<dbReference type="InterPro" id="IPR030374">
    <property type="entry name" value="PABS"/>
</dbReference>
<feature type="region of interest" description="Disordered" evidence="12">
    <location>
        <begin position="154"/>
        <end position="173"/>
    </location>
</feature>
<dbReference type="InterPro" id="IPR001045">
    <property type="entry name" value="Spermi_synthase"/>
</dbReference>
<dbReference type="Pfam" id="PF01564">
    <property type="entry name" value="Spermine_synth"/>
    <property type="match status" value="1"/>
</dbReference>
<comment type="cofactor">
    <cofactor evidence="1">
        <name>pyruvate</name>
        <dbReference type="ChEBI" id="CHEBI:15361"/>
    </cofactor>
</comment>
<dbReference type="GO" id="GO:0006596">
    <property type="term" value="P:polyamine biosynthetic process"/>
    <property type="evidence" value="ECO:0007669"/>
    <property type="project" value="UniProtKB-UniRule"/>
</dbReference>
<evidence type="ECO:0000256" key="2">
    <source>
        <dbReference type="ARBA" id="ARBA00007867"/>
    </source>
</evidence>
<dbReference type="HAMAP" id="MF_00198">
    <property type="entry name" value="Spermidine_synth"/>
    <property type="match status" value="1"/>
</dbReference>
<evidence type="ECO:0000256" key="5">
    <source>
        <dbReference type="ARBA" id="ARBA00022813"/>
    </source>
</evidence>
<feature type="transmembrane region" description="Helical" evidence="13">
    <location>
        <begin position="37"/>
        <end position="62"/>
    </location>
</feature>
<evidence type="ECO:0000256" key="13">
    <source>
        <dbReference type="SAM" id="Phobius"/>
    </source>
</evidence>
<sequence>MARRSNASGNANGHHHKPSSTLDECGTGNRFSIRITFLFTIVSLSLSFVVALSVGCISRVVLLSSAGALPSPTRPAAADAFASDAVAKYEPPPLEQARTMSGKTANQLPSPKVLAGKDVPYTTYTSKTFHTAATVTANTLHIDRTTAMLLMTGKTSKGGDDGGPDLSAPQTSGKLRDAEGEWIPCHESPNPQCSRGKAAIDHVNTAGHNSDANEEHLPAGQHLLIDLKDVSSSFLNSESRLAEAMISLINESRLTLLSYHCHSLVPIGVSCAGVLLESHVAFHTWPAEGVITLDLFTCGGMPLIPVLPLVERLFGVEREEDEVEEGEVGVKPSMLWAHKLRGFREGFAEGYDPSDNPLDGEMERFLLGKMDYDLKRPLVSTHTDFQSFEVYEVLPSAKRSLTSYQKSLDTENETYESANPELFVPDKLLYLGGVMQSTLYGEAIYHESIVHPPLITHENPKRVAIVGGGEGATLREVLKHRSVESAVMIEIDGEVVELSREYLKEWSDCSDIEGSNVEWCIDDERVEARYEDALGYFKTKYGRFTTGVVEKDRFDVVIMDALDPNEVPEIAEELYQSDNFIGSLYSSLTEHGILSVQLGESPWFASAPDEVGAFTNRAIMIQKMRDVGFKSIHIYEESHSGFLSPWSTLLAFKDYDSRANWYRSAAEIDLELQRRILPMKSGRRPLLNYDGATHFSYQLPTKPFETIYCRALDGSNKCGNYGGFSPVNRNVPVSDLEIKEGRGVFTKTDIAKHSWIGLDEQVKSFVTRPSTWSVADSLNRESTRSIISYLEDYGVCNIFLGQTHCCAVPRIFQFMNSDTESFNFGDWTSQREKKRTIYSPVIDRHIRQVLKASKMTLKDISEGEEIIISSSQVSSI</sequence>
<accession>A0ABD3QMY0</accession>
<evidence type="ECO:0000256" key="3">
    <source>
        <dbReference type="ARBA" id="ARBA00022679"/>
    </source>
</evidence>